<evidence type="ECO:0000313" key="1">
    <source>
        <dbReference type="EMBL" id="QCL98794.1"/>
    </source>
</evidence>
<protein>
    <recommendedName>
        <fullName evidence="3">Replication protein</fullName>
    </recommendedName>
</protein>
<dbReference type="EMBL" id="CP039907">
    <property type="protein sequence ID" value="QCL98794.1"/>
    <property type="molecule type" value="Genomic_DNA"/>
</dbReference>
<name>A0AAE6BI52_AGRTU</name>
<dbReference type="AlphaFoldDB" id="A0AAE6BI52"/>
<sequence>MSTLKTTNSDFVKTHRDLNDKLHGFCLTKRGRETFTAAMRDHLSQSSAMSLKAINFYARIAFSEAFTAVFEAHCATNDVREVFFVTLVQQEQAFPLGEAAAFDITGCKTSMADLLSDLDFIGVVEGAYYYTAPFAQRKEPQISWHSHALVWGVSGREIAERVRASNERMIAFVPGYKAAHVRRISPATALSYCRYMTKNIVKEYTAYPKKRETIDGATGEIIVQPSGKWRNRKREIRPSGFLRAFPAFENKTLKQVTFAGGKGNPLRRGIFKRTIALLSAEAAARDARIRCRLLGSSALP</sequence>
<dbReference type="Proteomes" id="UP000298646">
    <property type="component" value="Chromosome circular"/>
</dbReference>
<evidence type="ECO:0008006" key="3">
    <source>
        <dbReference type="Google" id="ProtNLM"/>
    </source>
</evidence>
<accession>A0AAE6BI52</accession>
<organism evidence="1 2">
    <name type="scientific">Agrobacterium tumefaciens</name>
    <dbReference type="NCBI Taxonomy" id="358"/>
    <lineage>
        <taxon>Bacteria</taxon>
        <taxon>Pseudomonadati</taxon>
        <taxon>Pseudomonadota</taxon>
        <taxon>Alphaproteobacteria</taxon>
        <taxon>Hyphomicrobiales</taxon>
        <taxon>Rhizobiaceae</taxon>
        <taxon>Rhizobium/Agrobacterium group</taxon>
        <taxon>Agrobacterium</taxon>
        <taxon>Agrobacterium tumefaciens complex</taxon>
    </lineage>
</organism>
<gene>
    <name evidence="1" type="ORF">CFBP6624_00645</name>
</gene>
<evidence type="ECO:0000313" key="2">
    <source>
        <dbReference type="Proteomes" id="UP000298646"/>
    </source>
</evidence>
<reference evidence="1 2" key="1">
    <citation type="submission" date="2019-04" db="EMBL/GenBank/DDBJ databases">
        <title>Complete genome sequence of Agrobacterium tumefaciens CFBP6624.</title>
        <authorList>
            <person name="Haryono M."/>
            <person name="Lin Y.-C."/>
            <person name="Lai E.-M."/>
            <person name="Kuo C.-H."/>
        </authorList>
    </citation>
    <scope>NUCLEOTIDE SEQUENCE [LARGE SCALE GENOMIC DNA]</scope>
    <source>
        <strain evidence="1 2">CFBP6624</strain>
    </source>
</reference>
<proteinExistence type="predicted"/>
<dbReference type="RefSeq" id="WP_137083418.1">
    <property type="nucleotide sequence ID" value="NZ_CP039907.1"/>
</dbReference>